<comment type="subcellular location">
    <subcellularLocation>
        <location evidence="10">Endomembrane system</location>
        <topology evidence="10">Single-pass membrane protein</topology>
    </subcellularLocation>
    <subcellularLocation>
        <location evidence="1">Membrane</location>
        <topology evidence="1">Single-pass type II membrane protein</topology>
    </subcellularLocation>
</comment>
<evidence type="ECO:0000256" key="4">
    <source>
        <dbReference type="ARBA" id="ARBA00022679"/>
    </source>
</evidence>
<keyword evidence="15" id="KW-1185">Reference proteome</keyword>
<name>I1IMW5_BRADI</name>
<evidence type="ECO:0000313" key="13">
    <source>
        <dbReference type="EMBL" id="KQJ89118.1"/>
    </source>
</evidence>
<feature type="compositionally biased region" description="Basic and acidic residues" evidence="11">
    <location>
        <begin position="64"/>
        <end position="73"/>
    </location>
</feature>
<evidence type="ECO:0008006" key="16">
    <source>
        <dbReference type="Google" id="ProtNLM"/>
    </source>
</evidence>
<evidence type="ECO:0000256" key="10">
    <source>
        <dbReference type="ARBA" id="ARBA00037847"/>
    </source>
</evidence>
<evidence type="ECO:0000256" key="6">
    <source>
        <dbReference type="ARBA" id="ARBA00022968"/>
    </source>
</evidence>
<dbReference type="eggNOG" id="ENOG502QQH0">
    <property type="taxonomic scope" value="Eukaryota"/>
</dbReference>
<dbReference type="KEGG" id="bdi:100827097"/>
<dbReference type="HOGENOM" id="CLU_010485_1_0_1"/>
<evidence type="ECO:0000256" key="9">
    <source>
        <dbReference type="ARBA" id="ARBA00023180"/>
    </source>
</evidence>
<protein>
    <recommendedName>
        <fullName evidence="16">Methyltransferase</fullName>
    </recommendedName>
</protein>
<dbReference type="PANTHER" id="PTHR10108:SF1095">
    <property type="entry name" value="PROTEIN, PUTATIVE, EXPRESSED-RELATED"/>
    <property type="match status" value="1"/>
</dbReference>
<feature type="compositionally biased region" description="Low complexity" evidence="11">
    <location>
        <begin position="314"/>
        <end position="332"/>
    </location>
</feature>
<dbReference type="GO" id="GO:0016020">
    <property type="term" value="C:membrane"/>
    <property type="evidence" value="ECO:0007669"/>
    <property type="project" value="UniProtKB-SubCell"/>
</dbReference>
<organism evidence="13">
    <name type="scientific">Brachypodium distachyon</name>
    <name type="common">Purple false brome</name>
    <name type="synonym">Trachynia distachya</name>
    <dbReference type="NCBI Taxonomy" id="15368"/>
    <lineage>
        <taxon>Eukaryota</taxon>
        <taxon>Viridiplantae</taxon>
        <taxon>Streptophyta</taxon>
        <taxon>Embryophyta</taxon>
        <taxon>Tracheophyta</taxon>
        <taxon>Spermatophyta</taxon>
        <taxon>Magnoliopsida</taxon>
        <taxon>Liliopsida</taxon>
        <taxon>Poales</taxon>
        <taxon>Poaceae</taxon>
        <taxon>BOP clade</taxon>
        <taxon>Pooideae</taxon>
        <taxon>Stipodae</taxon>
        <taxon>Brachypodieae</taxon>
        <taxon>Brachypodium</taxon>
    </lineage>
</organism>
<feature type="compositionally biased region" description="Basic and acidic residues" evidence="11">
    <location>
        <begin position="185"/>
        <end position="204"/>
    </location>
</feature>
<gene>
    <name evidence="14" type="primary">LOC100827097</name>
    <name evidence="13" type="ORF">BRADI_4g23610v3</name>
</gene>
<reference evidence="14" key="3">
    <citation type="submission" date="2018-08" db="UniProtKB">
        <authorList>
            <consortium name="EnsemblPlants"/>
        </authorList>
    </citation>
    <scope>IDENTIFICATION</scope>
    <source>
        <strain evidence="14">cv. Bd21</strain>
    </source>
</reference>
<dbReference type="GO" id="GO:0005737">
    <property type="term" value="C:cytoplasm"/>
    <property type="evidence" value="ECO:0000318"/>
    <property type="project" value="GO_Central"/>
</dbReference>
<dbReference type="GO" id="GO:0032259">
    <property type="term" value="P:methylation"/>
    <property type="evidence" value="ECO:0007669"/>
    <property type="project" value="UniProtKB-KW"/>
</dbReference>
<feature type="region of interest" description="Disordered" evidence="11">
    <location>
        <begin position="64"/>
        <end position="84"/>
    </location>
</feature>
<evidence type="ECO:0000256" key="3">
    <source>
        <dbReference type="ARBA" id="ARBA00022603"/>
    </source>
</evidence>
<accession>I1IMW5</accession>
<keyword evidence="8 12" id="KW-0472">Membrane</keyword>
<dbReference type="STRING" id="15368.I1IMW5"/>
<keyword evidence="5 12" id="KW-0812">Transmembrane</keyword>
<evidence type="ECO:0000256" key="5">
    <source>
        <dbReference type="ARBA" id="ARBA00022692"/>
    </source>
</evidence>
<dbReference type="InterPro" id="IPR004159">
    <property type="entry name" value="Put_SAM_MeTrfase"/>
</dbReference>
<evidence type="ECO:0000313" key="14">
    <source>
        <dbReference type="EnsemblPlants" id="KQJ89118"/>
    </source>
</evidence>
<dbReference type="FunCoup" id="I1IMW5">
    <property type="interactions" value="76"/>
</dbReference>
<evidence type="ECO:0000256" key="8">
    <source>
        <dbReference type="ARBA" id="ARBA00023136"/>
    </source>
</evidence>
<keyword evidence="9" id="KW-0325">Glycoprotein</keyword>
<sequence>MALFDRNQRGQRSSLFSTATIVLFVALCLVGFWMVSTPSAPPEALPTTTTASAAAEVVKKADAAGAAKEKEEDSSIDATNNFKQDSTNVVAAEVVATNAETNNPDNGGGGDGDKAASFDDENGRTEGGELVKPETTADADSAAAAAAVAARKTVDDTTTAKDGEKTSGDTKNSDESTVSAASKKQTFDDENGKMEGVDVVKDDAGANNSNKTFISEDITVKPIADESSTAAEAKLTSSDSTGEQQALQEEDQMNLLPEALPNGQAELLTERAAQNGSFTTQADESTNEKNKRAAELKNSTTKKTKKKKAKKPKGANNNKNNGTSSLSSSSSTTTVSWPYAWKLCNTSAGADYIPCLDNEAAISKLKTNKRYEHRERHCPSTPPTCLVPSPAAYREPIRWPASRSKIWYHNVPHASLASYKHNQNWVKLSGEHLVFPGGGTQFKTGGALHYIDLIQEALPEVAWGRRSRVVLDVGCGVASFGGFLFDRGALTMSFAPKDEHEAQVQFALERGIPALSAVMGTKRLPFPAGVFDVVHCARCRVPWHIDGGMLLLELNRLLRPGGFFVWSATPVYQKLPEDVEIWDDMVKLTKAMCWEMVKKTEDTLDQVGLVIFRKPKSNRCYETRRQKEPPLCDGSDDPNAAWNIKLRACMHRAPADYPSVRGSRWPAPWPERAEAVPYWLNNSQVGVYGRPAREDFAADYEHWRKVVQNSYLTGMGIDWAAVRNVMDMRAVYGGLAAALRDMSVWVMNTVTIDSPDTLPVIFERGLFGIYHDWCESFSTYPRSYDLLHADHLFSKLKTRCKVLPVIVEADRILRPNGKLIVRDDKETVNEIVELVRSMHWEVRMTVSNRKEAMLCARKTMWRPTEVEARR</sequence>
<dbReference type="PANTHER" id="PTHR10108">
    <property type="entry name" value="SAM-DEPENDENT METHYLTRANSFERASE"/>
    <property type="match status" value="1"/>
</dbReference>
<feature type="compositionally biased region" description="Polar residues" evidence="11">
    <location>
        <begin position="175"/>
        <end position="184"/>
    </location>
</feature>
<dbReference type="EMBL" id="CM000883">
    <property type="protein sequence ID" value="KQJ89118.1"/>
    <property type="molecule type" value="Genomic_DNA"/>
</dbReference>
<feature type="compositionally biased region" description="Basic and acidic residues" evidence="11">
    <location>
        <begin position="111"/>
        <end position="132"/>
    </location>
</feature>
<dbReference type="AlphaFoldDB" id="I1IMW5"/>
<feature type="compositionally biased region" description="Low complexity" evidence="11">
    <location>
        <begin position="136"/>
        <end position="151"/>
    </location>
</feature>
<dbReference type="InterPro" id="IPR029063">
    <property type="entry name" value="SAM-dependent_MTases_sf"/>
</dbReference>
<dbReference type="SUPFAM" id="SSF53335">
    <property type="entry name" value="S-adenosyl-L-methionine-dependent methyltransferases"/>
    <property type="match status" value="2"/>
</dbReference>
<evidence type="ECO:0000256" key="1">
    <source>
        <dbReference type="ARBA" id="ARBA00004606"/>
    </source>
</evidence>
<dbReference type="Proteomes" id="UP000008810">
    <property type="component" value="Chromosome 4"/>
</dbReference>
<dbReference type="OrthoDB" id="2013972at2759"/>
<evidence type="ECO:0000256" key="2">
    <source>
        <dbReference type="ARBA" id="ARBA00008361"/>
    </source>
</evidence>
<dbReference type="FunFam" id="3.40.50.150:FF:000084">
    <property type="entry name" value="probable methyltransferase PMT23"/>
    <property type="match status" value="1"/>
</dbReference>
<evidence type="ECO:0000313" key="15">
    <source>
        <dbReference type="Proteomes" id="UP000008810"/>
    </source>
</evidence>
<proteinExistence type="inferred from homology"/>
<feature type="region of interest" description="Disordered" evidence="11">
    <location>
        <begin position="277"/>
        <end position="332"/>
    </location>
</feature>
<keyword evidence="3" id="KW-0489">Methyltransferase</keyword>
<dbReference type="Pfam" id="PF03141">
    <property type="entry name" value="Methyltransf_29"/>
    <property type="match status" value="1"/>
</dbReference>
<keyword evidence="6" id="KW-0735">Signal-anchor</keyword>
<evidence type="ECO:0000256" key="11">
    <source>
        <dbReference type="SAM" id="MobiDB-lite"/>
    </source>
</evidence>
<dbReference type="GO" id="GO:0008168">
    <property type="term" value="F:methyltransferase activity"/>
    <property type="evidence" value="ECO:0007669"/>
    <property type="project" value="UniProtKB-KW"/>
</dbReference>
<feature type="compositionally biased region" description="Polar residues" evidence="11">
    <location>
        <begin position="226"/>
        <end position="247"/>
    </location>
</feature>
<dbReference type="Gramene" id="KQJ89118">
    <property type="protein sequence ID" value="KQJ89118"/>
    <property type="gene ID" value="BRADI_4g23610v3"/>
</dbReference>
<keyword evidence="4" id="KW-0808">Transferase</keyword>
<dbReference type="Gene3D" id="3.40.50.150">
    <property type="entry name" value="Vaccinia Virus protein VP39"/>
    <property type="match status" value="1"/>
</dbReference>
<feature type="compositionally biased region" description="Basic and acidic residues" evidence="11">
    <location>
        <begin position="152"/>
        <end position="174"/>
    </location>
</feature>
<reference evidence="13" key="2">
    <citation type="submission" date="2017-06" db="EMBL/GenBank/DDBJ databases">
        <title>WGS assembly of Brachypodium distachyon.</title>
        <authorList>
            <consortium name="The International Brachypodium Initiative"/>
            <person name="Lucas S."/>
            <person name="Harmon-Smith M."/>
            <person name="Lail K."/>
            <person name="Tice H."/>
            <person name="Grimwood J."/>
            <person name="Bruce D."/>
            <person name="Barry K."/>
            <person name="Shu S."/>
            <person name="Lindquist E."/>
            <person name="Wang M."/>
            <person name="Pitluck S."/>
            <person name="Vogel J.P."/>
            <person name="Garvin D.F."/>
            <person name="Mockler T.C."/>
            <person name="Schmutz J."/>
            <person name="Rokhsar D."/>
            <person name="Bevan M.W."/>
        </authorList>
    </citation>
    <scope>NUCLEOTIDE SEQUENCE</scope>
    <source>
        <strain evidence="13">Bd21</strain>
    </source>
</reference>
<feature type="compositionally biased region" description="Basic residues" evidence="11">
    <location>
        <begin position="300"/>
        <end position="313"/>
    </location>
</feature>
<reference evidence="13 14" key="1">
    <citation type="journal article" date="2010" name="Nature">
        <title>Genome sequencing and analysis of the model grass Brachypodium distachyon.</title>
        <authorList>
            <consortium name="International Brachypodium Initiative"/>
        </authorList>
    </citation>
    <scope>NUCLEOTIDE SEQUENCE [LARGE SCALE GENOMIC DNA]</scope>
    <source>
        <strain evidence="13 14">Bd21</strain>
    </source>
</reference>
<comment type="similarity">
    <text evidence="2">Belongs to the methyltransferase superfamily.</text>
</comment>
<dbReference type="RefSeq" id="XP_003576215.1">
    <property type="nucleotide sequence ID" value="XM_003576167.3"/>
</dbReference>
<dbReference type="GO" id="GO:0012505">
    <property type="term" value="C:endomembrane system"/>
    <property type="evidence" value="ECO:0007669"/>
    <property type="project" value="UniProtKB-SubCell"/>
</dbReference>
<dbReference type="OMA" id="NREAMLC"/>
<keyword evidence="7 12" id="KW-1133">Transmembrane helix</keyword>
<dbReference type="EnsemblPlants" id="KQJ89118">
    <property type="protein sequence ID" value="KQJ89118"/>
    <property type="gene ID" value="BRADI_4g23610v3"/>
</dbReference>
<feature type="transmembrane region" description="Helical" evidence="12">
    <location>
        <begin position="15"/>
        <end position="35"/>
    </location>
</feature>
<evidence type="ECO:0000256" key="12">
    <source>
        <dbReference type="SAM" id="Phobius"/>
    </source>
</evidence>
<dbReference type="GeneID" id="100827097"/>
<evidence type="ECO:0000256" key="7">
    <source>
        <dbReference type="ARBA" id="ARBA00022989"/>
    </source>
</evidence>
<feature type="region of interest" description="Disordered" evidence="11">
    <location>
        <begin position="98"/>
        <end position="247"/>
    </location>
</feature>
<feature type="compositionally biased region" description="Basic and acidic residues" evidence="11">
    <location>
        <begin position="286"/>
        <end position="295"/>
    </location>
</feature>